<dbReference type="PANTHER" id="PTHR15430:SF1">
    <property type="entry name" value="GLOMULIN"/>
    <property type="match status" value="1"/>
</dbReference>
<dbReference type="Pfam" id="PF08568">
    <property type="entry name" value="Kinetochor_Ybp2"/>
    <property type="match status" value="1"/>
</dbReference>
<comment type="caution">
    <text evidence="1">The sequence shown here is derived from an EMBL/GenBank/DDBJ whole genome shotgun (WGS) entry which is preliminary data.</text>
</comment>
<evidence type="ECO:0000313" key="2">
    <source>
        <dbReference type="Proteomes" id="UP000613580"/>
    </source>
</evidence>
<dbReference type="GO" id="GO:0055105">
    <property type="term" value="F:ubiquitin-protein transferase inhibitor activity"/>
    <property type="evidence" value="ECO:0007669"/>
    <property type="project" value="TreeGrafter"/>
</dbReference>
<dbReference type="EMBL" id="JACAZE010000013">
    <property type="protein sequence ID" value="KAF7300568.1"/>
    <property type="molecule type" value="Genomic_DNA"/>
</dbReference>
<dbReference type="InterPro" id="IPR019516">
    <property type="entry name" value="Glomulin/ALF4"/>
</dbReference>
<dbReference type="InterPro" id="IPR013877">
    <property type="entry name" value="YAP-bd/ALF4/Glomulin"/>
</dbReference>
<evidence type="ECO:0000313" key="1">
    <source>
        <dbReference type="EMBL" id="KAF7300568.1"/>
    </source>
</evidence>
<keyword evidence="2" id="KW-1185">Reference proteome</keyword>
<dbReference type="SUPFAM" id="SSF48371">
    <property type="entry name" value="ARM repeat"/>
    <property type="match status" value="1"/>
</dbReference>
<protein>
    <submittedName>
        <fullName evidence="1">Uncharacterized protein</fullName>
    </submittedName>
</protein>
<dbReference type="InterPro" id="IPR016024">
    <property type="entry name" value="ARM-type_fold"/>
</dbReference>
<dbReference type="OrthoDB" id="5396786at2759"/>
<reference evidence="1" key="1">
    <citation type="submission" date="2020-05" db="EMBL/GenBank/DDBJ databases">
        <title>Mycena genomes resolve the evolution of fungal bioluminescence.</title>
        <authorList>
            <person name="Tsai I.J."/>
        </authorList>
    </citation>
    <scope>NUCLEOTIDE SEQUENCE</scope>
    <source>
        <strain evidence="1">110903Hualien_Pintung</strain>
    </source>
</reference>
<gene>
    <name evidence="1" type="ORF">HMN09_00941700</name>
</gene>
<dbReference type="AlphaFoldDB" id="A0A8H6SJ31"/>
<name>A0A8H6SJ31_MYCCL</name>
<accession>A0A8H6SJ31</accession>
<dbReference type="PANTHER" id="PTHR15430">
    <property type="entry name" value="GLOMULIN"/>
    <property type="match status" value="1"/>
</dbReference>
<dbReference type="GO" id="GO:0005737">
    <property type="term" value="C:cytoplasm"/>
    <property type="evidence" value="ECO:0007669"/>
    <property type="project" value="TreeGrafter"/>
</dbReference>
<dbReference type="Proteomes" id="UP000613580">
    <property type="component" value="Unassembled WGS sequence"/>
</dbReference>
<sequence length="550" mass="59583">MSASTTVDVRALLNLPPLENDDETESDAITALILSASQDETPTASLEDIYSVLCQSRSESHLDPLTILPPLLQTRRAGATNLVSLIGECGSAKEIVIAVQEILERVARAVADEEVDESGQAATPAEQLLALIGLSTAAIPRLKLRKKSPSETLAPLLAQLARTLHLAGPNLSREHGRQALSGVCELVKNAFTWAQGYDAAEDATQNILKTVVDSALSDCCHCLHSALAQRTFERLFPRLTIRSQVPADWEDGEAAVANVLATYTSLGLTLVQPASPAVSYLVLLAHSSPLPNDVNRLLSFLLPLMISSIQTMHALDETIALILQSLHAPMFSAGHQLSPDVSGPLCAVLPSLASSHPDPQTRHQAFRIISRILALTPSELRIQILKDLVSDAQYPQMRVAAVGLTKESVLEALSREKSADLFASPYFLQVFGPILLRPDPPDLFDAKLTLEEISQSSEPARLVECLSLYYILLLRDKTNRTGVRDGDQIRNVERGLLAPIRAALLRWMAEADAELSSDHLHAELMPLVSLKMSVERVDAAVADLQQASKP</sequence>
<organism evidence="1 2">
    <name type="scientific">Mycena chlorophos</name>
    <name type="common">Agaric fungus</name>
    <name type="synonym">Agaricus chlorophos</name>
    <dbReference type="NCBI Taxonomy" id="658473"/>
    <lineage>
        <taxon>Eukaryota</taxon>
        <taxon>Fungi</taxon>
        <taxon>Dikarya</taxon>
        <taxon>Basidiomycota</taxon>
        <taxon>Agaricomycotina</taxon>
        <taxon>Agaricomycetes</taxon>
        <taxon>Agaricomycetidae</taxon>
        <taxon>Agaricales</taxon>
        <taxon>Marasmiineae</taxon>
        <taxon>Mycenaceae</taxon>
        <taxon>Mycena</taxon>
    </lineage>
</organism>
<proteinExistence type="predicted"/>